<protein>
    <submittedName>
        <fullName evidence="2">Uncharacterized protein</fullName>
    </submittedName>
</protein>
<organism evidence="2 3">
    <name type="scientific">Rhizophagus irregularis</name>
    <dbReference type="NCBI Taxonomy" id="588596"/>
    <lineage>
        <taxon>Eukaryota</taxon>
        <taxon>Fungi</taxon>
        <taxon>Fungi incertae sedis</taxon>
        <taxon>Mucoromycota</taxon>
        <taxon>Glomeromycotina</taxon>
        <taxon>Glomeromycetes</taxon>
        <taxon>Glomerales</taxon>
        <taxon>Glomeraceae</taxon>
        <taxon>Rhizophagus</taxon>
    </lineage>
</organism>
<sequence length="261" mass="30622">METTTERKEEVNQLSTKRGGSGNTKAKLWQDAASNIFLDSHCQYSAEQCADDMDHNKKSGNDPIEVKYKAKVEEILDGNRPSLTSKLLESSLNQNDENRSDESIQEDEPRKANRSKVRKVKNILEDLIYQRKEEQENRKIERERREVERKEREERRQQEFSLLISALNSTNRNMMFSQNDVPFYYQSSSFNTMQFMNTLHTDTLQINRTHTSQIDRTCTSQIDRTHTSQIDRTRTSQIDRTCTSQIDCTRTPQINPILQFE</sequence>
<accession>A0A915ZCK6</accession>
<feature type="region of interest" description="Disordered" evidence="1">
    <location>
        <begin position="90"/>
        <end position="117"/>
    </location>
</feature>
<comment type="caution">
    <text evidence="2">The sequence shown here is derived from an EMBL/GenBank/DDBJ whole genome shotgun (WGS) entry which is preliminary data.</text>
</comment>
<reference evidence="2" key="1">
    <citation type="submission" date="2020-05" db="EMBL/GenBank/DDBJ databases">
        <authorList>
            <person name="Rincon C."/>
            <person name="Sanders R I."/>
            <person name="Robbins C."/>
            <person name="Chaturvedi A."/>
        </authorList>
    </citation>
    <scope>NUCLEOTIDE SEQUENCE</scope>
    <source>
        <strain evidence="2">CHB12</strain>
    </source>
</reference>
<proteinExistence type="predicted"/>
<dbReference type="OrthoDB" id="2422868at2759"/>
<dbReference type="EMBL" id="CAGKOT010000029">
    <property type="protein sequence ID" value="CAB5371174.1"/>
    <property type="molecule type" value="Genomic_DNA"/>
</dbReference>
<evidence type="ECO:0000313" key="3">
    <source>
        <dbReference type="Proteomes" id="UP000684084"/>
    </source>
</evidence>
<feature type="region of interest" description="Disordered" evidence="1">
    <location>
        <begin position="1"/>
        <end position="26"/>
    </location>
</feature>
<feature type="region of interest" description="Disordered" evidence="1">
    <location>
        <begin position="134"/>
        <end position="155"/>
    </location>
</feature>
<gene>
    <name evidence="2" type="ORF">CHRIB12_LOCUS12954</name>
</gene>
<feature type="compositionally biased region" description="Basic and acidic residues" evidence="1">
    <location>
        <begin position="96"/>
        <end position="111"/>
    </location>
</feature>
<evidence type="ECO:0000313" key="2">
    <source>
        <dbReference type="EMBL" id="CAB5371174.1"/>
    </source>
</evidence>
<dbReference type="Proteomes" id="UP000684084">
    <property type="component" value="Unassembled WGS sequence"/>
</dbReference>
<dbReference type="VEuPathDB" id="FungiDB:RhiirFUN_000855"/>
<name>A0A915ZCK6_9GLOM</name>
<dbReference type="AlphaFoldDB" id="A0A915ZCK6"/>
<evidence type="ECO:0000256" key="1">
    <source>
        <dbReference type="SAM" id="MobiDB-lite"/>
    </source>
</evidence>
<feature type="compositionally biased region" description="Basic and acidic residues" evidence="1">
    <location>
        <begin position="1"/>
        <end position="11"/>
    </location>
</feature>